<keyword evidence="1" id="KW-1133">Transmembrane helix</keyword>
<protein>
    <recommendedName>
        <fullName evidence="5">Secreted protein</fullName>
    </recommendedName>
</protein>
<gene>
    <name evidence="3" type="ORF">JIG36_09300</name>
</gene>
<evidence type="ECO:0000256" key="2">
    <source>
        <dbReference type="SAM" id="SignalP"/>
    </source>
</evidence>
<feature type="chain" id="PRO_5046778029" description="Secreted protein" evidence="2">
    <location>
        <begin position="26"/>
        <end position="150"/>
    </location>
</feature>
<keyword evidence="4" id="KW-1185">Reference proteome</keyword>
<organism evidence="3 4">
    <name type="scientific">Paractinoplanes ovalisporus</name>
    <dbReference type="NCBI Taxonomy" id="2810368"/>
    <lineage>
        <taxon>Bacteria</taxon>
        <taxon>Bacillati</taxon>
        <taxon>Actinomycetota</taxon>
        <taxon>Actinomycetes</taxon>
        <taxon>Micromonosporales</taxon>
        <taxon>Micromonosporaceae</taxon>
        <taxon>Paractinoplanes</taxon>
    </lineage>
</organism>
<comment type="caution">
    <text evidence="3">The sequence shown here is derived from an EMBL/GenBank/DDBJ whole genome shotgun (WGS) entry which is preliminary data.</text>
</comment>
<dbReference type="Proteomes" id="UP000632138">
    <property type="component" value="Unassembled WGS sequence"/>
</dbReference>
<name>A0ABS2A7C8_9ACTN</name>
<dbReference type="RefSeq" id="WP_203375606.1">
    <property type="nucleotide sequence ID" value="NZ_JAENHP010000002.1"/>
</dbReference>
<proteinExistence type="predicted"/>
<dbReference type="EMBL" id="JAENHP010000002">
    <property type="protein sequence ID" value="MBM2615749.1"/>
    <property type="molecule type" value="Genomic_DNA"/>
</dbReference>
<evidence type="ECO:0000256" key="1">
    <source>
        <dbReference type="SAM" id="Phobius"/>
    </source>
</evidence>
<accession>A0ABS2A7C8</accession>
<sequence>MNPTIRTRLAALGAAATVATGGVLAVQSPASAAATYGPVTVNCGIVTCSAYLSRSATKLANQKLTIGGGGYAAAAAVMCFPLTLPPLTPVGVACGAVATVQGAWIAQEIQEAATLHGARGACLKMTFTRPVRGMSTITYWSTNNGTYCKD</sequence>
<keyword evidence="1" id="KW-0472">Membrane</keyword>
<keyword evidence="1" id="KW-0812">Transmembrane</keyword>
<evidence type="ECO:0000313" key="3">
    <source>
        <dbReference type="EMBL" id="MBM2615749.1"/>
    </source>
</evidence>
<feature type="transmembrane region" description="Helical" evidence="1">
    <location>
        <begin position="64"/>
        <end position="84"/>
    </location>
</feature>
<reference evidence="3 4" key="1">
    <citation type="submission" date="2021-01" db="EMBL/GenBank/DDBJ databases">
        <title>Actinoplanes sp. nov. LDG1-06 isolated from lichen.</title>
        <authorList>
            <person name="Saeng-In P."/>
            <person name="Phongsopitanun W."/>
            <person name="Kanchanasin P."/>
            <person name="Yuki M."/>
            <person name="Kudo T."/>
            <person name="Ohkuma M."/>
            <person name="Tanasupawat S."/>
        </authorList>
    </citation>
    <scope>NUCLEOTIDE SEQUENCE [LARGE SCALE GENOMIC DNA]</scope>
    <source>
        <strain evidence="3 4">LDG1-06</strain>
    </source>
</reference>
<evidence type="ECO:0000313" key="4">
    <source>
        <dbReference type="Proteomes" id="UP000632138"/>
    </source>
</evidence>
<evidence type="ECO:0008006" key="5">
    <source>
        <dbReference type="Google" id="ProtNLM"/>
    </source>
</evidence>
<feature type="signal peptide" evidence="2">
    <location>
        <begin position="1"/>
        <end position="25"/>
    </location>
</feature>
<keyword evidence="2" id="KW-0732">Signal</keyword>
<feature type="transmembrane region" description="Helical" evidence="1">
    <location>
        <begin position="35"/>
        <end position="52"/>
    </location>
</feature>